<dbReference type="Proteomes" id="UP000499080">
    <property type="component" value="Unassembled WGS sequence"/>
</dbReference>
<evidence type="ECO:0000313" key="1">
    <source>
        <dbReference type="EMBL" id="GBO10802.1"/>
    </source>
</evidence>
<organism evidence="1 2">
    <name type="scientific">Araneus ventricosus</name>
    <name type="common">Orbweaver spider</name>
    <name type="synonym">Epeira ventricosa</name>
    <dbReference type="NCBI Taxonomy" id="182803"/>
    <lineage>
        <taxon>Eukaryota</taxon>
        <taxon>Metazoa</taxon>
        <taxon>Ecdysozoa</taxon>
        <taxon>Arthropoda</taxon>
        <taxon>Chelicerata</taxon>
        <taxon>Arachnida</taxon>
        <taxon>Araneae</taxon>
        <taxon>Araneomorphae</taxon>
        <taxon>Entelegynae</taxon>
        <taxon>Araneoidea</taxon>
        <taxon>Araneidae</taxon>
        <taxon>Araneus</taxon>
    </lineage>
</organism>
<reference evidence="1 2" key="1">
    <citation type="journal article" date="2019" name="Sci. Rep.">
        <title>Orb-weaving spider Araneus ventricosus genome elucidates the spidroin gene catalogue.</title>
        <authorList>
            <person name="Kono N."/>
            <person name="Nakamura H."/>
            <person name="Ohtoshi R."/>
            <person name="Moran D.A.P."/>
            <person name="Shinohara A."/>
            <person name="Yoshida Y."/>
            <person name="Fujiwara M."/>
            <person name="Mori M."/>
            <person name="Tomita M."/>
            <person name="Arakawa K."/>
        </authorList>
    </citation>
    <scope>NUCLEOTIDE SEQUENCE [LARGE SCALE GENOMIC DNA]</scope>
</reference>
<gene>
    <name evidence="1" type="ORF">AVEN_175452_1</name>
</gene>
<keyword evidence="2" id="KW-1185">Reference proteome</keyword>
<comment type="caution">
    <text evidence="1">The sequence shown here is derived from an EMBL/GenBank/DDBJ whole genome shotgun (WGS) entry which is preliminary data.</text>
</comment>
<feature type="non-terminal residue" evidence="1">
    <location>
        <position position="1"/>
    </location>
</feature>
<evidence type="ECO:0008006" key="3">
    <source>
        <dbReference type="Google" id="ProtNLM"/>
    </source>
</evidence>
<name>A0A4Y2UDR5_ARAVE</name>
<evidence type="ECO:0000313" key="2">
    <source>
        <dbReference type="Proteomes" id="UP000499080"/>
    </source>
</evidence>
<accession>A0A4Y2UDR5</accession>
<protein>
    <recommendedName>
        <fullName evidence="3">Peptidase S1 domain-containing protein</fullName>
    </recommendedName>
</protein>
<dbReference type="EMBL" id="BGPR01035807">
    <property type="protein sequence ID" value="GBO10802.1"/>
    <property type="molecule type" value="Genomic_DNA"/>
</dbReference>
<dbReference type="AlphaFoldDB" id="A0A4Y2UDR5"/>
<proteinExistence type="predicted"/>
<sequence>ASLYYGRDFLGNGVLINSTVVLTSTSVVRPWYVSIQQLSVGALQELTAV</sequence>